<proteinExistence type="predicted"/>
<protein>
    <submittedName>
        <fullName evidence="1">Uncharacterized protein</fullName>
    </submittedName>
</protein>
<reference evidence="1" key="2">
    <citation type="journal article" date="2015" name="Fish Shellfish Immunol.">
        <title>Early steps in the European eel (Anguilla anguilla)-Vibrio vulnificus interaction in the gills: Role of the RtxA13 toxin.</title>
        <authorList>
            <person name="Callol A."/>
            <person name="Pajuelo D."/>
            <person name="Ebbesson L."/>
            <person name="Teles M."/>
            <person name="MacKenzie S."/>
            <person name="Amaro C."/>
        </authorList>
    </citation>
    <scope>NUCLEOTIDE SEQUENCE</scope>
</reference>
<dbReference type="EMBL" id="GBXM01067101">
    <property type="protein sequence ID" value="JAH41476.1"/>
    <property type="molecule type" value="Transcribed_RNA"/>
</dbReference>
<accession>A0A0E9SUE8</accession>
<sequence length="23" mass="2789">MFVSFERLKRAMMKSKQRLEATT</sequence>
<reference evidence="1" key="1">
    <citation type="submission" date="2014-11" db="EMBL/GenBank/DDBJ databases">
        <authorList>
            <person name="Amaro Gonzalez C."/>
        </authorList>
    </citation>
    <scope>NUCLEOTIDE SEQUENCE</scope>
</reference>
<dbReference type="EMBL" id="GBXM01071700">
    <property type="protein sequence ID" value="JAH36877.1"/>
    <property type="molecule type" value="Transcribed_RNA"/>
</dbReference>
<dbReference type="EMBL" id="GBXM01064394">
    <property type="protein sequence ID" value="JAH44183.1"/>
    <property type="molecule type" value="Transcribed_RNA"/>
</dbReference>
<organism evidence="1">
    <name type="scientific">Anguilla anguilla</name>
    <name type="common">European freshwater eel</name>
    <name type="synonym">Muraena anguilla</name>
    <dbReference type="NCBI Taxonomy" id="7936"/>
    <lineage>
        <taxon>Eukaryota</taxon>
        <taxon>Metazoa</taxon>
        <taxon>Chordata</taxon>
        <taxon>Craniata</taxon>
        <taxon>Vertebrata</taxon>
        <taxon>Euteleostomi</taxon>
        <taxon>Actinopterygii</taxon>
        <taxon>Neopterygii</taxon>
        <taxon>Teleostei</taxon>
        <taxon>Anguilliformes</taxon>
        <taxon>Anguillidae</taxon>
        <taxon>Anguilla</taxon>
    </lineage>
</organism>
<name>A0A0E9SUE8_ANGAN</name>
<evidence type="ECO:0000313" key="1">
    <source>
        <dbReference type="EMBL" id="JAH44183.1"/>
    </source>
</evidence>
<dbReference type="AlphaFoldDB" id="A0A0E9SUE8"/>